<evidence type="ECO:0000256" key="8">
    <source>
        <dbReference type="ARBA" id="ARBA00022777"/>
    </source>
</evidence>
<dbReference type="PROSITE" id="PS50885">
    <property type="entry name" value="HAMP"/>
    <property type="match status" value="1"/>
</dbReference>
<dbReference type="SMART" id="SM00387">
    <property type="entry name" value="HATPase_c"/>
    <property type="match status" value="1"/>
</dbReference>
<dbReference type="FunFam" id="1.10.287.130:FF:000004">
    <property type="entry name" value="Ethylene receptor 1"/>
    <property type="match status" value="1"/>
</dbReference>
<keyword evidence="8" id="KW-0418">Kinase</keyword>
<dbReference type="PROSITE" id="PS50110">
    <property type="entry name" value="RESPONSE_REGULATORY"/>
    <property type="match status" value="1"/>
</dbReference>
<dbReference type="CDD" id="cd17546">
    <property type="entry name" value="REC_hyHK_CKI1_RcsC-like"/>
    <property type="match status" value="1"/>
</dbReference>
<dbReference type="Gene3D" id="3.40.50.2300">
    <property type="match status" value="1"/>
</dbReference>
<evidence type="ECO:0000259" key="18">
    <source>
        <dbReference type="PROSITE" id="PS50885"/>
    </source>
</evidence>
<keyword evidence="20" id="KW-1185">Reference proteome</keyword>
<evidence type="ECO:0000256" key="13">
    <source>
        <dbReference type="PROSITE-ProRule" id="PRU00169"/>
    </source>
</evidence>
<dbReference type="InterPro" id="IPR004358">
    <property type="entry name" value="Sig_transdc_His_kin-like_C"/>
</dbReference>
<dbReference type="InterPro" id="IPR036890">
    <property type="entry name" value="HATPase_C_sf"/>
</dbReference>
<dbReference type="PANTHER" id="PTHR45339:SF1">
    <property type="entry name" value="HYBRID SIGNAL TRANSDUCTION HISTIDINE KINASE J"/>
    <property type="match status" value="1"/>
</dbReference>
<dbReference type="PROSITE" id="PS50113">
    <property type="entry name" value="PAC"/>
    <property type="match status" value="1"/>
</dbReference>
<evidence type="ECO:0000256" key="3">
    <source>
        <dbReference type="ARBA" id="ARBA00012438"/>
    </source>
</evidence>
<feature type="domain" description="Response regulatory" evidence="15">
    <location>
        <begin position="449"/>
        <end position="563"/>
    </location>
</feature>
<dbReference type="GO" id="GO:0000155">
    <property type="term" value="F:phosphorelay sensor kinase activity"/>
    <property type="evidence" value="ECO:0007669"/>
    <property type="project" value="InterPro"/>
</dbReference>
<evidence type="ECO:0000256" key="10">
    <source>
        <dbReference type="ARBA" id="ARBA00022989"/>
    </source>
</evidence>
<dbReference type="InterPro" id="IPR001789">
    <property type="entry name" value="Sig_transdc_resp-reg_receiver"/>
</dbReference>
<dbReference type="InterPro" id="IPR011006">
    <property type="entry name" value="CheY-like_superfamily"/>
</dbReference>
<dbReference type="SMART" id="SM00448">
    <property type="entry name" value="REC"/>
    <property type="match status" value="1"/>
</dbReference>
<evidence type="ECO:0000256" key="1">
    <source>
        <dbReference type="ARBA" id="ARBA00000085"/>
    </source>
</evidence>
<dbReference type="PANTHER" id="PTHR45339">
    <property type="entry name" value="HYBRID SIGNAL TRANSDUCTION HISTIDINE KINASE J"/>
    <property type="match status" value="1"/>
</dbReference>
<dbReference type="SMART" id="SM00388">
    <property type="entry name" value="HisKA"/>
    <property type="match status" value="1"/>
</dbReference>
<proteinExistence type="predicted"/>
<dbReference type="EMBL" id="QWGE01000001">
    <property type="protein sequence ID" value="RIJ42687.1"/>
    <property type="molecule type" value="Genomic_DNA"/>
</dbReference>
<dbReference type="GO" id="GO:0005524">
    <property type="term" value="F:ATP binding"/>
    <property type="evidence" value="ECO:0007669"/>
    <property type="project" value="UniProtKB-KW"/>
</dbReference>
<evidence type="ECO:0000256" key="4">
    <source>
        <dbReference type="ARBA" id="ARBA00022553"/>
    </source>
</evidence>
<dbReference type="InterPro" id="IPR036097">
    <property type="entry name" value="HisK_dim/P_sf"/>
</dbReference>
<evidence type="ECO:0000256" key="12">
    <source>
        <dbReference type="ARBA" id="ARBA00023136"/>
    </source>
</evidence>
<evidence type="ECO:0000256" key="2">
    <source>
        <dbReference type="ARBA" id="ARBA00004370"/>
    </source>
</evidence>
<protein>
    <recommendedName>
        <fullName evidence="3">histidine kinase</fullName>
        <ecNumber evidence="3">2.7.13.3</ecNumber>
    </recommendedName>
</protein>
<evidence type="ECO:0000256" key="11">
    <source>
        <dbReference type="ARBA" id="ARBA00023012"/>
    </source>
</evidence>
<dbReference type="CDD" id="cd00082">
    <property type="entry name" value="HisKA"/>
    <property type="match status" value="1"/>
</dbReference>
<dbReference type="SMART" id="SM00091">
    <property type="entry name" value="PAS"/>
    <property type="match status" value="1"/>
</dbReference>
<dbReference type="InterPro" id="IPR003594">
    <property type="entry name" value="HATPase_dom"/>
</dbReference>
<reference evidence="20" key="1">
    <citation type="submission" date="2018-08" db="EMBL/GenBank/DDBJ databases">
        <title>Mucilaginibacter sp. MYSH2.</title>
        <authorList>
            <person name="Seo T."/>
        </authorList>
    </citation>
    <scope>NUCLEOTIDE SEQUENCE [LARGE SCALE GENOMIC DNA]</scope>
    <source>
        <strain evidence="20">KIRAN</strain>
    </source>
</reference>
<dbReference type="PROSITE" id="PS50109">
    <property type="entry name" value="HIS_KIN"/>
    <property type="match status" value="1"/>
</dbReference>
<dbReference type="EC" id="2.7.13.3" evidence="3"/>
<dbReference type="CDD" id="cd16922">
    <property type="entry name" value="HATPase_EvgS-ArcB-TorS-like"/>
    <property type="match status" value="1"/>
</dbReference>
<dbReference type="SUPFAM" id="SSF55785">
    <property type="entry name" value="PYP-like sensor domain (PAS domain)"/>
    <property type="match status" value="1"/>
</dbReference>
<dbReference type="SUPFAM" id="SSF47384">
    <property type="entry name" value="Homodimeric domain of signal transducing histidine kinase"/>
    <property type="match status" value="1"/>
</dbReference>
<dbReference type="Gene3D" id="3.30.450.20">
    <property type="entry name" value="PAS domain"/>
    <property type="match status" value="1"/>
</dbReference>
<keyword evidence="11" id="KW-0902">Two-component regulatory system</keyword>
<evidence type="ECO:0000256" key="5">
    <source>
        <dbReference type="ARBA" id="ARBA00022679"/>
    </source>
</evidence>
<organism evidence="19 20">
    <name type="scientific">Pontibacter oryzae</name>
    <dbReference type="NCBI Taxonomy" id="2304593"/>
    <lineage>
        <taxon>Bacteria</taxon>
        <taxon>Pseudomonadati</taxon>
        <taxon>Bacteroidota</taxon>
        <taxon>Cytophagia</taxon>
        <taxon>Cytophagales</taxon>
        <taxon>Hymenobacteraceae</taxon>
        <taxon>Pontibacter</taxon>
    </lineage>
</organism>
<evidence type="ECO:0000313" key="20">
    <source>
        <dbReference type="Proteomes" id="UP000266005"/>
    </source>
</evidence>
<keyword evidence="7" id="KW-0547">Nucleotide-binding</keyword>
<feature type="domain" description="PAC" evidence="17">
    <location>
        <begin position="129"/>
        <end position="181"/>
    </location>
</feature>
<feature type="domain" description="HAMP" evidence="18">
    <location>
        <begin position="2"/>
        <end position="55"/>
    </location>
</feature>
<dbReference type="NCBIfam" id="TIGR00229">
    <property type="entry name" value="sensory_box"/>
    <property type="match status" value="1"/>
</dbReference>
<gene>
    <name evidence="19" type="ORF">D1627_02205</name>
</gene>
<evidence type="ECO:0000259" key="15">
    <source>
        <dbReference type="PROSITE" id="PS50110"/>
    </source>
</evidence>
<dbReference type="Pfam" id="PF00512">
    <property type="entry name" value="HisKA"/>
    <property type="match status" value="1"/>
</dbReference>
<dbReference type="InterPro" id="IPR000700">
    <property type="entry name" value="PAS-assoc_C"/>
</dbReference>
<dbReference type="InterPro" id="IPR003661">
    <property type="entry name" value="HisK_dim/P_dom"/>
</dbReference>
<evidence type="ECO:0000256" key="7">
    <source>
        <dbReference type="ARBA" id="ARBA00022741"/>
    </source>
</evidence>
<keyword evidence="5" id="KW-0808">Transferase</keyword>
<comment type="caution">
    <text evidence="19">The sequence shown here is derived from an EMBL/GenBank/DDBJ whole genome shotgun (WGS) entry which is preliminary data.</text>
</comment>
<dbReference type="Gene3D" id="3.30.565.10">
    <property type="entry name" value="Histidine kinase-like ATPase, C-terminal domain"/>
    <property type="match status" value="1"/>
</dbReference>
<feature type="domain" description="PAS" evidence="16">
    <location>
        <begin position="56"/>
        <end position="127"/>
    </location>
</feature>
<dbReference type="InterPro" id="IPR003660">
    <property type="entry name" value="HAMP_dom"/>
</dbReference>
<keyword evidence="10" id="KW-1133">Transmembrane helix</keyword>
<dbReference type="OrthoDB" id="9797097at2"/>
<dbReference type="FunFam" id="3.30.565.10:FF:000010">
    <property type="entry name" value="Sensor histidine kinase RcsC"/>
    <property type="match status" value="1"/>
</dbReference>
<evidence type="ECO:0000256" key="9">
    <source>
        <dbReference type="ARBA" id="ARBA00022840"/>
    </source>
</evidence>
<sequence>MKVLKERIEEIITLIAEVANGNFDYQLDISETGDELDAIIAGISMLGQELKNSTVSRDFMQSIYQGVVDMLVVLNTDCTIRNVNEAFVEITGYREQELIGKPVMELFKLRDNPGLQAMFSKFKLQGKCLNLELLLGAADGRKIPTSCSLSYLKNNQQETDGILIVAKDITEQKRKETELHDAKVKAEAANEAKTNFLSSMSHEIRTPLNGIMGFTGLLLDTKMTPTQAQYVNLIRTSGSTLTKLLNDILDLHRIEQDKIAIEAIPFDLRENIASHLEPYKYLAESKHIAFSYTFDQAVPRVVVSDPTRINQVLINLISNAIKFTEAGSIHVHCDLVSLDEAQGKAEIKFSVHDTGIGIPMEKQEIIFDSFTQSDQSMSRKYGGFGLGLAISKKLVNLMHGAMGITSPVVGQVTGSTFWFSVKLKYLGVETMDVEEEDFEENFTLPENKQILVVDDNPINIILMQDVLENMGAIVTTAENGEEALKIALSQPFDLIFMDIQMPGMDGLEVATRLRGANVTSPIIAFSANAFKDDIAKSIGAGMNDHLCKPFTTRDLVVLLKKWA</sequence>
<dbReference type="SUPFAM" id="SSF55874">
    <property type="entry name" value="ATPase domain of HSP90 chaperone/DNA topoisomerase II/histidine kinase"/>
    <property type="match status" value="1"/>
</dbReference>
<feature type="modified residue" description="4-aspartylphosphate" evidence="13">
    <location>
        <position position="498"/>
    </location>
</feature>
<dbReference type="InterPro" id="IPR005467">
    <property type="entry name" value="His_kinase_dom"/>
</dbReference>
<dbReference type="SUPFAM" id="SSF52172">
    <property type="entry name" value="CheY-like"/>
    <property type="match status" value="1"/>
</dbReference>
<comment type="catalytic activity">
    <reaction evidence="1">
        <text>ATP + protein L-histidine = ADP + protein N-phospho-L-histidine.</text>
        <dbReference type="EC" id="2.7.13.3"/>
    </reaction>
</comment>
<feature type="domain" description="Histidine kinase" evidence="14">
    <location>
        <begin position="199"/>
        <end position="425"/>
    </location>
</feature>
<accession>A0A399SL46</accession>
<dbReference type="GO" id="GO:0016020">
    <property type="term" value="C:membrane"/>
    <property type="evidence" value="ECO:0007669"/>
    <property type="project" value="UniProtKB-SubCell"/>
</dbReference>
<dbReference type="PROSITE" id="PS50112">
    <property type="entry name" value="PAS"/>
    <property type="match status" value="1"/>
</dbReference>
<evidence type="ECO:0000259" key="14">
    <source>
        <dbReference type="PROSITE" id="PS50109"/>
    </source>
</evidence>
<dbReference type="CDD" id="cd00130">
    <property type="entry name" value="PAS"/>
    <property type="match status" value="1"/>
</dbReference>
<dbReference type="InterPro" id="IPR000014">
    <property type="entry name" value="PAS"/>
</dbReference>
<evidence type="ECO:0000259" key="16">
    <source>
        <dbReference type="PROSITE" id="PS50112"/>
    </source>
</evidence>
<dbReference type="Pfam" id="PF02518">
    <property type="entry name" value="HATPase_c"/>
    <property type="match status" value="1"/>
</dbReference>
<name>A0A399SL46_9BACT</name>
<comment type="subcellular location">
    <subcellularLocation>
        <location evidence="2">Membrane</location>
    </subcellularLocation>
</comment>
<dbReference type="Pfam" id="PF00072">
    <property type="entry name" value="Response_reg"/>
    <property type="match status" value="1"/>
</dbReference>
<keyword evidence="4 13" id="KW-0597">Phosphoprotein</keyword>
<keyword evidence="12" id="KW-0472">Membrane</keyword>
<evidence type="ECO:0000313" key="19">
    <source>
        <dbReference type="EMBL" id="RIJ42687.1"/>
    </source>
</evidence>
<dbReference type="Proteomes" id="UP000266005">
    <property type="component" value="Unassembled WGS sequence"/>
</dbReference>
<keyword evidence="6" id="KW-0812">Transmembrane</keyword>
<dbReference type="InterPro" id="IPR035965">
    <property type="entry name" value="PAS-like_dom_sf"/>
</dbReference>
<dbReference type="PRINTS" id="PR00344">
    <property type="entry name" value="BCTRLSENSOR"/>
</dbReference>
<dbReference type="Gene3D" id="1.10.287.130">
    <property type="match status" value="1"/>
</dbReference>
<dbReference type="AlphaFoldDB" id="A0A399SL46"/>
<dbReference type="RefSeq" id="WP_119430569.1">
    <property type="nucleotide sequence ID" value="NZ_QWGE01000001.1"/>
</dbReference>
<keyword evidence="9" id="KW-0067">ATP-binding</keyword>
<dbReference type="Pfam" id="PF13426">
    <property type="entry name" value="PAS_9"/>
    <property type="match status" value="1"/>
</dbReference>
<evidence type="ECO:0000259" key="17">
    <source>
        <dbReference type="PROSITE" id="PS50113"/>
    </source>
</evidence>
<evidence type="ECO:0000256" key="6">
    <source>
        <dbReference type="ARBA" id="ARBA00022692"/>
    </source>
</evidence>